<dbReference type="Proteomes" id="UP001066276">
    <property type="component" value="Chromosome 1_1"/>
</dbReference>
<proteinExistence type="predicted"/>
<gene>
    <name evidence="1" type="ORF">NDU88_000960</name>
</gene>
<dbReference type="AlphaFoldDB" id="A0AAV7WH06"/>
<comment type="caution">
    <text evidence="1">The sequence shown here is derived from an EMBL/GenBank/DDBJ whole genome shotgun (WGS) entry which is preliminary data.</text>
</comment>
<keyword evidence="2" id="KW-1185">Reference proteome</keyword>
<protein>
    <submittedName>
        <fullName evidence="1">Uncharacterized protein</fullName>
    </submittedName>
</protein>
<reference evidence="1" key="1">
    <citation type="journal article" date="2022" name="bioRxiv">
        <title>Sequencing and chromosome-scale assembly of the giantPleurodeles waltlgenome.</title>
        <authorList>
            <person name="Brown T."/>
            <person name="Elewa A."/>
            <person name="Iarovenko S."/>
            <person name="Subramanian E."/>
            <person name="Araus A.J."/>
            <person name="Petzold A."/>
            <person name="Susuki M."/>
            <person name="Suzuki K.-i.T."/>
            <person name="Hayashi T."/>
            <person name="Toyoda A."/>
            <person name="Oliveira C."/>
            <person name="Osipova E."/>
            <person name="Leigh N.D."/>
            <person name="Simon A."/>
            <person name="Yun M.H."/>
        </authorList>
    </citation>
    <scope>NUCLEOTIDE SEQUENCE</scope>
    <source>
        <strain evidence="1">20211129_DDA</strain>
        <tissue evidence="1">Liver</tissue>
    </source>
</reference>
<name>A0AAV7WH06_PLEWA</name>
<dbReference type="EMBL" id="JANPWB010000001">
    <property type="protein sequence ID" value="KAJ1213322.1"/>
    <property type="molecule type" value="Genomic_DNA"/>
</dbReference>
<evidence type="ECO:0000313" key="2">
    <source>
        <dbReference type="Proteomes" id="UP001066276"/>
    </source>
</evidence>
<organism evidence="1 2">
    <name type="scientific">Pleurodeles waltl</name>
    <name type="common">Iberian ribbed newt</name>
    <dbReference type="NCBI Taxonomy" id="8319"/>
    <lineage>
        <taxon>Eukaryota</taxon>
        <taxon>Metazoa</taxon>
        <taxon>Chordata</taxon>
        <taxon>Craniata</taxon>
        <taxon>Vertebrata</taxon>
        <taxon>Euteleostomi</taxon>
        <taxon>Amphibia</taxon>
        <taxon>Batrachia</taxon>
        <taxon>Caudata</taxon>
        <taxon>Salamandroidea</taxon>
        <taxon>Salamandridae</taxon>
        <taxon>Pleurodelinae</taxon>
        <taxon>Pleurodeles</taxon>
    </lineage>
</organism>
<accession>A0AAV7WH06</accession>
<evidence type="ECO:0000313" key="1">
    <source>
        <dbReference type="EMBL" id="KAJ1213322.1"/>
    </source>
</evidence>
<sequence>MSKSASKPLNHILKYYYSGFTAGWMFQVLRHIAWQRLVTKAAGCVALCVGAASPEASFGILGRWFTLVPSLDALLRPFPPLDPARAWDQRPQGLLVFAPRFERSVCFNARFFYALDLTAWGSCSRRPELSAACRT</sequence>